<dbReference type="Proteomes" id="UP001222932">
    <property type="component" value="Unassembled WGS sequence"/>
</dbReference>
<feature type="compositionally biased region" description="Low complexity" evidence="1">
    <location>
        <begin position="118"/>
        <end position="127"/>
    </location>
</feature>
<feature type="compositionally biased region" description="Low complexity" evidence="1">
    <location>
        <begin position="882"/>
        <end position="899"/>
    </location>
</feature>
<feature type="compositionally biased region" description="Polar residues" evidence="1">
    <location>
        <begin position="66"/>
        <end position="78"/>
    </location>
</feature>
<feature type="region of interest" description="Disordered" evidence="1">
    <location>
        <begin position="982"/>
        <end position="1054"/>
    </location>
</feature>
<evidence type="ECO:0000313" key="3">
    <source>
        <dbReference type="Proteomes" id="UP001222932"/>
    </source>
</evidence>
<feature type="region of interest" description="Disordered" evidence="1">
    <location>
        <begin position="867"/>
        <end position="920"/>
    </location>
</feature>
<comment type="caution">
    <text evidence="2">The sequence shown here is derived from an EMBL/GenBank/DDBJ whole genome shotgun (WGS) entry which is preliminary data.</text>
</comment>
<feature type="region of interest" description="Disordered" evidence="1">
    <location>
        <begin position="275"/>
        <end position="364"/>
    </location>
</feature>
<feature type="compositionally biased region" description="Pro residues" evidence="1">
    <location>
        <begin position="97"/>
        <end position="117"/>
    </location>
</feature>
<proteinExistence type="predicted"/>
<feature type="compositionally biased region" description="Polar residues" evidence="1">
    <location>
        <begin position="575"/>
        <end position="588"/>
    </location>
</feature>
<feature type="region of interest" description="Disordered" evidence="1">
    <location>
        <begin position="813"/>
        <end position="842"/>
    </location>
</feature>
<feature type="compositionally biased region" description="Polar residues" evidence="1">
    <location>
        <begin position="318"/>
        <end position="329"/>
    </location>
</feature>
<feature type="compositionally biased region" description="Polar residues" evidence="1">
    <location>
        <begin position="285"/>
        <end position="302"/>
    </location>
</feature>
<feature type="compositionally biased region" description="Polar residues" evidence="1">
    <location>
        <begin position="813"/>
        <end position="830"/>
    </location>
</feature>
<protein>
    <submittedName>
        <fullName evidence="2">Uncharacterized protein</fullName>
    </submittedName>
</protein>
<feature type="region of interest" description="Disordered" evidence="1">
    <location>
        <begin position="719"/>
        <end position="743"/>
    </location>
</feature>
<feature type="region of interest" description="Disordered" evidence="1">
    <location>
        <begin position="545"/>
        <end position="588"/>
    </location>
</feature>
<keyword evidence="3" id="KW-1185">Reference proteome</keyword>
<feature type="compositionally biased region" description="Low complexity" evidence="1">
    <location>
        <begin position="997"/>
        <end position="1014"/>
    </location>
</feature>
<feature type="region of interest" description="Disordered" evidence="1">
    <location>
        <begin position="1"/>
        <end position="34"/>
    </location>
</feature>
<name>A0AAD3TXQ8_9TREE</name>
<feature type="compositionally biased region" description="Polar residues" evidence="1">
    <location>
        <begin position="906"/>
        <end position="918"/>
    </location>
</feature>
<organism evidence="2 3">
    <name type="scientific">Cutaneotrichosporon spelunceum</name>
    <dbReference type="NCBI Taxonomy" id="1672016"/>
    <lineage>
        <taxon>Eukaryota</taxon>
        <taxon>Fungi</taxon>
        <taxon>Dikarya</taxon>
        <taxon>Basidiomycota</taxon>
        <taxon>Agaricomycotina</taxon>
        <taxon>Tremellomycetes</taxon>
        <taxon>Trichosporonales</taxon>
        <taxon>Trichosporonaceae</taxon>
        <taxon>Cutaneotrichosporon</taxon>
    </lineage>
</organism>
<feature type="region of interest" description="Disordered" evidence="1">
    <location>
        <begin position="386"/>
        <end position="411"/>
    </location>
</feature>
<feature type="compositionally biased region" description="Low complexity" evidence="1">
    <location>
        <begin position="174"/>
        <end position="191"/>
    </location>
</feature>
<gene>
    <name evidence="2" type="ORF">CspeluHIS016_0602740</name>
</gene>
<feature type="region of interest" description="Disordered" evidence="1">
    <location>
        <begin position="52"/>
        <end position="249"/>
    </location>
</feature>
<dbReference type="AlphaFoldDB" id="A0AAD3TXQ8"/>
<feature type="compositionally biased region" description="Low complexity" evidence="1">
    <location>
        <begin position="719"/>
        <end position="728"/>
    </location>
</feature>
<evidence type="ECO:0000313" key="2">
    <source>
        <dbReference type="EMBL" id="GMK58832.1"/>
    </source>
</evidence>
<reference evidence="2" key="1">
    <citation type="journal article" date="2023" name="BMC Genomics">
        <title>Chromosome-level genome assemblies of Cutaneotrichosporon spp. (Trichosporonales, Basidiomycota) reveal imbalanced evolution between nucleotide sequences and chromosome synteny.</title>
        <authorList>
            <person name="Kobayashi Y."/>
            <person name="Kayamori A."/>
            <person name="Aoki K."/>
            <person name="Shiwa Y."/>
            <person name="Matsutani M."/>
            <person name="Fujita N."/>
            <person name="Sugita T."/>
            <person name="Iwasaki W."/>
            <person name="Tanaka N."/>
            <person name="Takashima M."/>
        </authorList>
    </citation>
    <scope>NUCLEOTIDE SEQUENCE</scope>
    <source>
        <strain evidence="2">HIS016</strain>
    </source>
</reference>
<dbReference type="EMBL" id="BTCM01000006">
    <property type="protein sequence ID" value="GMK58832.1"/>
    <property type="molecule type" value="Genomic_DNA"/>
</dbReference>
<feature type="compositionally biased region" description="Low complexity" evidence="1">
    <location>
        <begin position="330"/>
        <end position="342"/>
    </location>
</feature>
<feature type="compositionally biased region" description="Low complexity" evidence="1">
    <location>
        <begin position="21"/>
        <end position="32"/>
    </location>
</feature>
<sequence length="1054" mass="110441">MSTDIAGLAGPAAQRPTSMASSSSSSSSSNNNHFFDDMAYLDRVVEVEAAKKPRMKWTARRKAESMTKNATKPSSTTVMAKVRPQRSMANMITRAASPPPTSVSYRPPSPTHIPYQPPSQAHSSQPSFTSGSTLVSPSPSSSPAPPRTVACFPPAAPMETLSSDSEPDMPSLFDDLASLDTATSSASPLSKSKAKKKERKNAGLNASMSKLKLLKSSTSLGRSSRSSDSASTTRASISPSESSGSSFTFTRSRSSFRSSLSSCSTNTVTSLATVTTNVHTAGSDPVTNAKTRESPSPQSLPTLESVAQLPPVAFAGKSANSLAPTSHTLSNSSPQRSSSKPPDLTPRSSNLEPSRPAPAPPVFTSSYSQPLSLLSSSQPISIPSASPLQFSSHLPSSPPLDTSCLSSPPPFSSYRTAPTAATLNLRNSSRRYSNGLYSTSSQRRSSLAGRKGSDAPTVDRQGSVSSLAPPSEYRRRRSMAESPCLSIIGDFPVPPDMQLDGNRQLGPGSTDHLVAQLAAVAEHESNAPGRERSAAFLDEYMAFVSTPSSPKPDDGQFNGAQPRANERDGREYSLMSESTTASPTLLTPEVGSSTLAVPWGRPLSVNRNTSHNTLMVEDEPARPESLMLSPELATVERNPTTAPGHSFQPFEGTELVDPLTPRPAPVPPPRSMSRSVPADLQGVPVRRETFGHISTLPGIPLEKSPARVIRLGSTASAISSASDLSSGSVNFPRPQGPDSAASSYSASSMYLPAVSRTVRKDSGPSPVSVTLSPTTTGFPGVAETAPLNIRIREGVASRNASGAGRLRTAAGSTAPLNIARSRTASNSSSDARGGYGYSTSYDRGMVTNIESLTRFNMSGHDVTRIRANSGGARLTSPRPRRSSSAATPSSVSSSAGSVAPTPPGSEPQTPGKSYSTHVFAQPPLPYGNSAAYGQSPSYMQAYSQSSHDHVSTSLTSYGQEETSYNSYNSNAHSSYAIPPSSARGYSGGHSHTASTLSVSVPSSGWYSSHAATSPRSPPRRPSLPRDASPHTFPRTSTSTTAPLAPGPRTRGTPF</sequence>
<reference evidence="2" key="2">
    <citation type="submission" date="2023-06" db="EMBL/GenBank/DDBJ databases">
        <authorList>
            <person name="Kobayashi Y."/>
            <person name="Kayamori A."/>
            <person name="Aoki K."/>
            <person name="Shiwa Y."/>
            <person name="Fujita N."/>
            <person name="Sugita T."/>
            <person name="Iwasaki W."/>
            <person name="Tanaka N."/>
            <person name="Takashima M."/>
        </authorList>
    </citation>
    <scope>NUCLEOTIDE SEQUENCE</scope>
    <source>
        <strain evidence="2">HIS016</strain>
    </source>
</reference>
<feature type="compositionally biased region" description="Polar residues" evidence="1">
    <location>
        <begin position="390"/>
        <end position="406"/>
    </location>
</feature>
<accession>A0AAD3TXQ8</accession>
<feature type="region of interest" description="Disordered" evidence="1">
    <location>
        <begin position="425"/>
        <end position="509"/>
    </location>
</feature>
<evidence type="ECO:0000256" key="1">
    <source>
        <dbReference type="SAM" id="MobiDB-lite"/>
    </source>
</evidence>
<feature type="compositionally biased region" description="Polar residues" evidence="1">
    <location>
        <begin position="425"/>
        <end position="445"/>
    </location>
</feature>
<feature type="compositionally biased region" description="Low complexity" evidence="1">
    <location>
        <begin position="206"/>
        <end position="249"/>
    </location>
</feature>